<dbReference type="SMART" id="SM00554">
    <property type="entry name" value="FAS1"/>
    <property type="match status" value="2"/>
</dbReference>
<dbReference type="GO" id="GO:0031012">
    <property type="term" value="C:extracellular matrix"/>
    <property type="evidence" value="ECO:0007669"/>
    <property type="project" value="TreeGrafter"/>
</dbReference>
<dbReference type="InterPro" id="IPR036378">
    <property type="entry name" value="FAS1_dom_sf"/>
</dbReference>
<accession>A0AAV2H9K9</accession>
<dbReference type="PANTHER" id="PTHR10900">
    <property type="entry name" value="PERIOSTIN-RELATED"/>
    <property type="match status" value="1"/>
</dbReference>
<feature type="chain" id="PRO_5043483447" description="FAS1 domain-containing protein" evidence="1">
    <location>
        <begin position="18"/>
        <end position="316"/>
    </location>
</feature>
<evidence type="ECO:0000259" key="2">
    <source>
        <dbReference type="PROSITE" id="PS50213"/>
    </source>
</evidence>
<dbReference type="PROSITE" id="PS50213">
    <property type="entry name" value="FAS1"/>
    <property type="match status" value="2"/>
</dbReference>
<gene>
    <name evidence="3" type="ORF">GSLYS_00002971001</name>
</gene>
<evidence type="ECO:0000313" key="3">
    <source>
        <dbReference type="EMBL" id="CAL1528801.1"/>
    </source>
</evidence>
<reference evidence="3 4" key="1">
    <citation type="submission" date="2024-04" db="EMBL/GenBank/DDBJ databases">
        <authorList>
            <consortium name="Genoscope - CEA"/>
            <person name="William W."/>
        </authorList>
    </citation>
    <scope>NUCLEOTIDE SEQUENCE [LARGE SCALE GENOMIC DNA]</scope>
</reference>
<dbReference type="SUPFAM" id="SSF82153">
    <property type="entry name" value="FAS1 domain"/>
    <property type="match status" value="2"/>
</dbReference>
<sequence>MQYSSILLIVSLAFVKGADVDKKFLFMDSALNSADFPVVGDLLIPELLKQLGLDTLYSLVNKAGLTATLSGTGPFTLFAPTNDALSNLPAWVKKAVSNVTILADVLEYHVLAGSVKSSALANELLVDTVLPGKKLRINLYDKQGTTVATAQCAPIDLSRVDQAATNGIVHVLNGVMLPPAGNIVQVLVECPKFTTLVTAVKAAGLVNALSSDGPFTLFAPTDKAFKKLPPQVLDNLLKNVTALTRVLEYHVVAGTFCSAGLFNSDVPTLAKDTVKIEINGGKVTVNNARVLVADGSVTNGVVHAIDQVLLPPNLVG</sequence>
<evidence type="ECO:0000256" key="1">
    <source>
        <dbReference type="SAM" id="SignalP"/>
    </source>
</evidence>
<name>A0AAV2H9K9_LYMST</name>
<keyword evidence="1" id="KW-0732">Signal</keyword>
<dbReference type="InterPro" id="IPR000782">
    <property type="entry name" value="FAS1_domain"/>
</dbReference>
<organism evidence="3 4">
    <name type="scientific">Lymnaea stagnalis</name>
    <name type="common">Great pond snail</name>
    <name type="synonym">Helix stagnalis</name>
    <dbReference type="NCBI Taxonomy" id="6523"/>
    <lineage>
        <taxon>Eukaryota</taxon>
        <taxon>Metazoa</taxon>
        <taxon>Spiralia</taxon>
        <taxon>Lophotrochozoa</taxon>
        <taxon>Mollusca</taxon>
        <taxon>Gastropoda</taxon>
        <taxon>Heterobranchia</taxon>
        <taxon>Euthyneura</taxon>
        <taxon>Panpulmonata</taxon>
        <taxon>Hygrophila</taxon>
        <taxon>Lymnaeoidea</taxon>
        <taxon>Lymnaeidae</taxon>
        <taxon>Lymnaea</taxon>
    </lineage>
</organism>
<dbReference type="InterPro" id="IPR050904">
    <property type="entry name" value="Adhesion/Biosynth-related"/>
</dbReference>
<feature type="signal peptide" evidence="1">
    <location>
        <begin position="1"/>
        <end position="17"/>
    </location>
</feature>
<dbReference type="Pfam" id="PF02469">
    <property type="entry name" value="Fasciclin"/>
    <property type="match status" value="2"/>
</dbReference>
<evidence type="ECO:0000313" key="4">
    <source>
        <dbReference type="Proteomes" id="UP001497497"/>
    </source>
</evidence>
<protein>
    <recommendedName>
        <fullName evidence="2">FAS1 domain-containing protein</fullName>
    </recommendedName>
</protein>
<dbReference type="AlphaFoldDB" id="A0AAV2H9K9"/>
<dbReference type="GO" id="GO:0030198">
    <property type="term" value="P:extracellular matrix organization"/>
    <property type="evidence" value="ECO:0007669"/>
    <property type="project" value="TreeGrafter"/>
</dbReference>
<dbReference type="EMBL" id="CAXITT010000038">
    <property type="protein sequence ID" value="CAL1528801.1"/>
    <property type="molecule type" value="Genomic_DNA"/>
</dbReference>
<keyword evidence="4" id="KW-1185">Reference proteome</keyword>
<dbReference type="PANTHER" id="PTHR10900:SF77">
    <property type="entry name" value="FI19380P1"/>
    <property type="match status" value="1"/>
</dbReference>
<dbReference type="Proteomes" id="UP001497497">
    <property type="component" value="Unassembled WGS sequence"/>
</dbReference>
<feature type="domain" description="FAS1" evidence="2">
    <location>
        <begin position="40"/>
        <end position="176"/>
    </location>
</feature>
<dbReference type="GO" id="GO:0050839">
    <property type="term" value="F:cell adhesion molecule binding"/>
    <property type="evidence" value="ECO:0007669"/>
    <property type="project" value="TreeGrafter"/>
</dbReference>
<dbReference type="Gene3D" id="2.30.180.10">
    <property type="entry name" value="FAS1 domain"/>
    <property type="match status" value="2"/>
</dbReference>
<feature type="domain" description="FAS1" evidence="2">
    <location>
        <begin position="180"/>
        <end position="309"/>
    </location>
</feature>
<dbReference type="GO" id="GO:0007155">
    <property type="term" value="P:cell adhesion"/>
    <property type="evidence" value="ECO:0007669"/>
    <property type="project" value="TreeGrafter"/>
</dbReference>
<dbReference type="GO" id="GO:0005615">
    <property type="term" value="C:extracellular space"/>
    <property type="evidence" value="ECO:0007669"/>
    <property type="project" value="TreeGrafter"/>
</dbReference>
<proteinExistence type="predicted"/>
<dbReference type="FunFam" id="2.30.180.10:FF:000032">
    <property type="entry name" value="Fasciclin domain-containing protein, putative"/>
    <property type="match status" value="2"/>
</dbReference>
<comment type="caution">
    <text evidence="3">The sequence shown here is derived from an EMBL/GenBank/DDBJ whole genome shotgun (WGS) entry which is preliminary data.</text>
</comment>